<comment type="similarity">
    <text evidence="2">Belongs to the glycosyltransferase 28 family.</text>
</comment>
<dbReference type="InterPro" id="IPR009695">
    <property type="entry name" value="Diacylglyc_glucosyltr_N"/>
</dbReference>
<protein>
    <submittedName>
        <fullName evidence="7">Galactosyldiacylglycerol synthase</fullName>
    </submittedName>
</protein>
<dbReference type="GO" id="GO:0016758">
    <property type="term" value="F:hexosyltransferase activity"/>
    <property type="evidence" value="ECO:0007669"/>
    <property type="project" value="InterPro"/>
</dbReference>
<dbReference type="AlphaFoldDB" id="A0A422QPE3"/>
<keyword evidence="8" id="KW-1185">Reference proteome</keyword>
<organism evidence="7 8">
    <name type="scientific">Massilia aurea</name>
    <dbReference type="NCBI Taxonomy" id="373040"/>
    <lineage>
        <taxon>Bacteria</taxon>
        <taxon>Pseudomonadati</taxon>
        <taxon>Pseudomonadota</taxon>
        <taxon>Betaproteobacteria</taxon>
        <taxon>Burkholderiales</taxon>
        <taxon>Oxalobacteraceae</taxon>
        <taxon>Telluria group</taxon>
        <taxon>Massilia</taxon>
    </lineage>
</organism>
<dbReference type="Pfam" id="PF04101">
    <property type="entry name" value="Glyco_tran_28_C"/>
    <property type="match status" value="1"/>
</dbReference>
<accession>A0A422QPE3</accession>
<dbReference type="InterPro" id="IPR007235">
    <property type="entry name" value="Glyco_trans_28_C"/>
</dbReference>
<evidence type="ECO:0000313" key="7">
    <source>
        <dbReference type="EMBL" id="RNF31712.1"/>
    </source>
</evidence>
<dbReference type="GO" id="GO:0016020">
    <property type="term" value="C:membrane"/>
    <property type="evidence" value="ECO:0007669"/>
    <property type="project" value="UniProtKB-SubCell"/>
</dbReference>
<evidence type="ECO:0000256" key="2">
    <source>
        <dbReference type="ARBA" id="ARBA00006962"/>
    </source>
</evidence>
<dbReference type="EMBL" id="JSAB01000049">
    <property type="protein sequence ID" value="RNF31712.1"/>
    <property type="molecule type" value="Genomic_DNA"/>
</dbReference>
<keyword evidence="4" id="KW-0808">Transferase</keyword>
<keyword evidence="3" id="KW-0328">Glycosyltransferase</keyword>
<comment type="subcellular location">
    <subcellularLocation>
        <location evidence="1">Membrane</location>
    </subcellularLocation>
</comment>
<dbReference type="Pfam" id="PF06925">
    <property type="entry name" value="MGDG_synth"/>
    <property type="match status" value="1"/>
</dbReference>
<gene>
    <name evidence="7" type="ORF">NM04_05490</name>
</gene>
<evidence type="ECO:0000256" key="1">
    <source>
        <dbReference type="ARBA" id="ARBA00004370"/>
    </source>
</evidence>
<evidence type="ECO:0000259" key="6">
    <source>
        <dbReference type="Pfam" id="PF06925"/>
    </source>
</evidence>
<sequence>MRQGDFQQGIAGKKILLLSIPAGAGHTRVAEAIRSRAAADYGDVKVIHLDAMAFAAPRLRKVYTDFYLLLIGRAPGLWRHVYRLTDEANPDGWFNRLRRWVERRDCRLLADEIAALAPDAVVCTHFQPAEILSQQIAAGKLACPVWVQVTDFDLHRMWIHPHVAGYFAANDEVAFRMREQGIPAQAVHVAGIPTMPAFAQAHDREACARELGLDPALTTLLLMGGGAGLGGLSRVAEKLLYIPGDFQLIALAGKNAAELAALQRLAVRYPGRLAPQGFTDRVERLMACADLVVTKPGGATSAECLAMGLPMIVNAPIPGQEEHNANYLLEQGAALKASDLSTLEYRVRHLLAHPEQLQAMAARARALGRPHAAMQVLETVLGQLEPQCEPQCEHQCEEAYG</sequence>
<evidence type="ECO:0000256" key="3">
    <source>
        <dbReference type="ARBA" id="ARBA00022676"/>
    </source>
</evidence>
<dbReference type="PANTHER" id="PTHR43025:SF3">
    <property type="entry name" value="MONOGALACTOSYLDIACYLGLYCEROL SYNTHASE 1, CHLOROPLASTIC"/>
    <property type="match status" value="1"/>
</dbReference>
<dbReference type="Proteomes" id="UP000283254">
    <property type="component" value="Unassembled WGS sequence"/>
</dbReference>
<evidence type="ECO:0000259" key="5">
    <source>
        <dbReference type="Pfam" id="PF04101"/>
    </source>
</evidence>
<proteinExistence type="inferred from homology"/>
<feature type="domain" description="Diacylglycerol glucosyltransferase N-terminal" evidence="6">
    <location>
        <begin position="26"/>
        <end position="193"/>
    </location>
</feature>
<dbReference type="Gene3D" id="3.40.50.2000">
    <property type="entry name" value="Glycogen Phosphorylase B"/>
    <property type="match status" value="1"/>
</dbReference>
<name>A0A422QPE3_9BURK</name>
<feature type="domain" description="Glycosyl transferase family 28 C-terminal" evidence="5">
    <location>
        <begin position="233"/>
        <end position="372"/>
    </location>
</feature>
<dbReference type="SUPFAM" id="SSF53756">
    <property type="entry name" value="UDP-Glycosyltransferase/glycogen phosphorylase"/>
    <property type="match status" value="1"/>
</dbReference>
<dbReference type="PANTHER" id="PTHR43025">
    <property type="entry name" value="MONOGALACTOSYLDIACYLGLYCEROL SYNTHASE"/>
    <property type="match status" value="1"/>
</dbReference>
<dbReference type="InterPro" id="IPR050519">
    <property type="entry name" value="Glycosyltransf_28_UgtP"/>
</dbReference>
<evidence type="ECO:0000256" key="4">
    <source>
        <dbReference type="ARBA" id="ARBA00022679"/>
    </source>
</evidence>
<dbReference type="RefSeq" id="WP_123068538.1">
    <property type="nucleotide sequence ID" value="NZ_JSAB01000049.1"/>
</dbReference>
<dbReference type="GO" id="GO:0009247">
    <property type="term" value="P:glycolipid biosynthetic process"/>
    <property type="evidence" value="ECO:0007669"/>
    <property type="project" value="InterPro"/>
</dbReference>
<dbReference type="OrthoDB" id="9810950at2"/>
<reference evidence="7" key="1">
    <citation type="submission" date="2014-10" db="EMBL/GenBank/DDBJ databases">
        <title>Massilia sp. genome.</title>
        <authorList>
            <person name="Xu B."/>
            <person name="Dai L."/>
            <person name="Huang Z."/>
        </authorList>
    </citation>
    <scope>NUCLEOTIDE SEQUENCE [LARGE SCALE GENOMIC DNA]</scope>
    <source>
        <strain evidence="7">CFS-1</strain>
    </source>
</reference>
<comment type="caution">
    <text evidence="7">The sequence shown here is derived from an EMBL/GenBank/DDBJ whole genome shotgun (WGS) entry which is preliminary data.</text>
</comment>
<evidence type="ECO:0000313" key="8">
    <source>
        <dbReference type="Proteomes" id="UP000283254"/>
    </source>
</evidence>